<sequence length="169" mass="19321">MSERPPYVNSEKFLKLEIKAELENVTDLAPSGDDYEYNFKVVCNSCHEEHPKYVTLKRSETRNISNSRGSAHLVWRCGNCKKESSASFVAEPSKPYSSESNGQFATLLKMECRGLEFTDFAPKGQWTCKGETGTKFLDVDLEDDDWVEYDEKAKVDVRISNIESQWTRA</sequence>
<dbReference type="FunCoup" id="A0A0D0B9P1">
    <property type="interactions" value="300"/>
</dbReference>
<dbReference type="HOGENOM" id="CLU_114688_0_0_1"/>
<accession>A0A0D0B9P1</accession>
<dbReference type="EMBL" id="KN835159">
    <property type="protein sequence ID" value="KIK46444.1"/>
    <property type="molecule type" value="Genomic_DNA"/>
</dbReference>
<dbReference type="OrthoDB" id="10248838at2759"/>
<name>A0A0D0B9P1_9AGAM</name>
<reference evidence="5" key="2">
    <citation type="submission" date="2015-01" db="EMBL/GenBank/DDBJ databases">
        <title>Evolutionary Origins and Diversification of the Mycorrhizal Mutualists.</title>
        <authorList>
            <consortium name="DOE Joint Genome Institute"/>
            <consortium name="Mycorrhizal Genomics Consortium"/>
            <person name="Kohler A."/>
            <person name="Kuo A."/>
            <person name="Nagy L.G."/>
            <person name="Floudas D."/>
            <person name="Copeland A."/>
            <person name="Barry K.W."/>
            <person name="Cichocki N."/>
            <person name="Veneault-Fourrey C."/>
            <person name="LaButti K."/>
            <person name="Lindquist E.A."/>
            <person name="Lipzen A."/>
            <person name="Lundell T."/>
            <person name="Morin E."/>
            <person name="Murat C."/>
            <person name="Riley R."/>
            <person name="Ohm R."/>
            <person name="Sun H."/>
            <person name="Tunlid A."/>
            <person name="Henrissat B."/>
            <person name="Grigoriev I.V."/>
            <person name="Hibbett D.S."/>
            <person name="Martin F."/>
        </authorList>
    </citation>
    <scope>NUCLEOTIDE SEQUENCE [LARGE SCALE GENOMIC DNA]</scope>
    <source>
        <strain evidence="5">UH-Slu-Lm8-n1</strain>
    </source>
</reference>
<evidence type="ECO:0008006" key="6">
    <source>
        <dbReference type="Google" id="ProtNLM"/>
    </source>
</evidence>
<comment type="similarity">
    <text evidence="1">Belongs to the UPF0587 family.</text>
</comment>
<protein>
    <recommendedName>
        <fullName evidence="6">DUF866-domain-containing protein</fullName>
    </recommendedName>
</protein>
<proteinExistence type="inferred from homology"/>
<evidence type="ECO:0000256" key="1">
    <source>
        <dbReference type="ARBA" id="ARBA00007818"/>
    </source>
</evidence>
<dbReference type="GO" id="GO:0008270">
    <property type="term" value="F:zinc ion binding"/>
    <property type="evidence" value="ECO:0007669"/>
    <property type="project" value="TreeGrafter"/>
</dbReference>
<dbReference type="AlphaFoldDB" id="A0A0D0B9P1"/>
<organism evidence="4 5">
    <name type="scientific">Suillus luteus UH-Slu-Lm8-n1</name>
    <dbReference type="NCBI Taxonomy" id="930992"/>
    <lineage>
        <taxon>Eukaryota</taxon>
        <taxon>Fungi</taxon>
        <taxon>Dikarya</taxon>
        <taxon>Basidiomycota</taxon>
        <taxon>Agaricomycotina</taxon>
        <taxon>Agaricomycetes</taxon>
        <taxon>Agaricomycetidae</taxon>
        <taxon>Boletales</taxon>
        <taxon>Suillineae</taxon>
        <taxon>Suillaceae</taxon>
        <taxon>Suillus</taxon>
    </lineage>
</organism>
<keyword evidence="3" id="KW-0862">Zinc</keyword>
<dbReference type="PANTHER" id="PTHR12857">
    <property type="entry name" value="CXXC MOTIF CONTAINING ZINC BINDING PROTEIN"/>
    <property type="match status" value="1"/>
</dbReference>
<keyword evidence="5" id="KW-1185">Reference proteome</keyword>
<reference evidence="4 5" key="1">
    <citation type="submission" date="2014-04" db="EMBL/GenBank/DDBJ databases">
        <authorList>
            <consortium name="DOE Joint Genome Institute"/>
            <person name="Kuo A."/>
            <person name="Ruytinx J."/>
            <person name="Rineau F."/>
            <person name="Colpaert J."/>
            <person name="Kohler A."/>
            <person name="Nagy L.G."/>
            <person name="Floudas D."/>
            <person name="Copeland A."/>
            <person name="Barry K.W."/>
            <person name="Cichocki N."/>
            <person name="Veneault-Fourrey C."/>
            <person name="LaButti K."/>
            <person name="Lindquist E.A."/>
            <person name="Lipzen A."/>
            <person name="Lundell T."/>
            <person name="Morin E."/>
            <person name="Murat C."/>
            <person name="Sun H."/>
            <person name="Tunlid A."/>
            <person name="Henrissat B."/>
            <person name="Grigoriev I.V."/>
            <person name="Hibbett D.S."/>
            <person name="Martin F."/>
            <person name="Nordberg H.P."/>
            <person name="Cantor M.N."/>
            <person name="Hua S.X."/>
        </authorList>
    </citation>
    <scope>NUCLEOTIDE SEQUENCE [LARGE SCALE GENOMIC DNA]</scope>
    <source>
        <strain evidence="4 5">UH-Slu-Lm8-n1</strain>
    </source>
</reference>
<evidence type="ECO:0000313" key="5">
    <source>
        <dbReference type="Proteomes" id="UP000054485"/>
    </source>
</evidence>
<evidence type="ECO:0000313" key="4">
    <source>
        <dbReference type="EMBL" id="KIK46444.1"/>
    </source>
</evidence>
<dbReference type="SUPFAM" id="SSF141678">
    <property type="entry name" value="MAL13P1.257-like"/>
    <property type="match status" value="1"/>
</dbReference>
<evidence type="ECO:0000256" key="2">
    <source>
        <dbReference type="ARBA" id="ARBA00022723"/>
    </source>
</evidence>
<gene>
    <name evidence="4" type="ORF">CY34DRAFT_75973</name>
</gene>
<evidence type="ECO:0000256" key="3">
    <source>
        <dbReference type="ARBA" id="ARBA00022833"/>
    </source>
</evidence>
<dbReference type="InterPro" id="IPR008584">
    <property type="entry name" value="CXXC_Zn-binding_euk"/>
</dbReference>
<keyword evidence="2" id="KW-0479">Metal-binding</keyword>
<dbReference type="Proteomes" id="UP000054485">
    <property type="component" value="Unassembled WGS sequence"/>
</dbReference>
<dbReference type="InParanoid" id="A0A0D0B9P1"/>
<dbReference type="Pfam" id="PF05907">
    <property type="entry name" value="CXXC_Zn-b_euk"/>
    <property type="match status" value="1"/>
</dbReference>
<dbReference type="PANTHER" id="PTHR12857:SF0">
    <property type="entry name" value="CXXC MOTIF CONTAINING ZINC BINDING PROTEIN"/>
    <property type="match status" value="1"/>
</dbReference>